<dbReference type="GO" id="GO:0061630">
    <property type="term" value="F:ubiquitin protein ligase activity"/>
    <property type="evidence" value="ECO:0007669"/>
    <property type="project" value="UniProtKB-UniRule"/>
</dbReference>
<dbReference type="PANTHER" id="PTHR22849">
    <property type="entry name" value="WDSAM1 PROTEIN"/>
    <property type="match status" value="1"/>
</dbReference>
<protein>
    <recommendedName>
        <fullName evidence="3 5">U-box domain-containing protein</fullName>
        <ecNumber evidence="3">2.3.2.27</ecNumber>
    </recommendedName>
    <alternativeName>
        <fullName evidence="3">RING-type E3 ubiquitin transferase PUB</fullName>
    </alternativeName>
</protein>
<comment type="pathway">
    <text evidence="1 3">Protein modification; protein ubiquitination.</text>
</comment>
<dbReference type="EMBL" id="LR862140">
    <property type="protein sequence ID" value="CAD1820270.1"/>
    <property type="molecule type" value="Genomic_DNA"/>
</dbReference>
<dbReference type="SUPFAM" id="SSF57850">
    <property type="entry name" value="RING/U-box"/>
    <property type="match status" value="1"/>
</dbReference>
<evidence type="ECO:0000313" key="6">
    <source>
        <dbReference type="EMBL" id="CAD1820270.1"/>
    </source>
</evidence>
<sequence>MRMRRIISPPKLAIGFVGMRNSSRSRRILRSWSGRCGSRRRRQSSSASPRAPSRGLAASRPARDLRVGLRSLDSLKFLRTSDDCGAMSGGGRVRAGRGPCPEFFLCPISKRVMREPVVIASGKTFERSAIEKWLDEGNRTCPLTDQVLPNTILIRDLQIAKLISSWRSLYKCKRGQVRDDEVPIELHERIRSNFYGLVYAVTSDDGLKREEAIKAFRDLHRVHKRSVNYLLSKKPRSSYC</sequence>
<evidence type="ECO:0000259" key="5">
    <source>
        <dbReference type="PROSITE" id="PS51698"/>
    </source>
</evidence>
<comment type="function">
    <text evidence="3">Functions as an E3 ubiquitin ligase.</text>
</comment>
<dbReference type="InterPro" id="IPR045185">
    <property type="entry name" value="PUB22/23/24-like"/>
</dbReference>
<name>A0A6V7NNS8_ANACO</name>
<dbReference type="UniPathway" id="UPA00143"/>
<dbReference type="InterPro" id="IPR045210">
    <property type="entry name" value="RING-Ubox_PUB"/>
</dbReference>
<keyword evidence="3" id="KW-0833">Ubl conjugation pathway</keyword>
<feature type="compositionally biased region" description="Low complexity" evidence="4">
    <location>
        <begin position="44"/>
        <end position="59"/>
    </location>
</feature>
<dbReference type="GO" id="GO:0016567">
    <property type="term" value="P:protein ubiquitination"/>
    <property type="evidence" value="ECO:0007669"/>
    <property type="project" value="UniProtKB-UniRule"/>
</dbReference>
<dbReference type="Gene3D" id="3.30.40.10">
    <property type="entry name" value="Zinc/RING finger domain, C3HC4 (zinc finger)"/>
    <property type="match status" value="1"/>
</dbReference>
<dbReference type="SMART" id="SM00504">
    <property type="entry name" value="Ubox"/>
    <property type="match status" value="1"/>
</dbReference>
<feature type="domain" description="U-box" evidence="5">
    <location>
        <begin position="99"/>
        <end position="173"/>
    </location>
</feature>
<proteinExistence type="predicted"/>
<gene>
    <name evidence="6" type="ORF">CB5_LOCUS3481</name>
</gene>
<dbReference type="PROSITE" id="PS51698">
    <property type="entry name" value="U_BOX"/>
    <property type="match status" value="1"/>
</dbReference>
<dbReference type="Pfam" id="PF04564">
    <property type="entry name" value="U-box"/>
    <property type="match status" value="1"/>
</dbReference>
<evidence type="ECO:0000256" key="1">
    <source>
        <dbReference type="ARBA" id="ARBA00004906"/>
    </source>
</evidence>
<keyword evidence="2 3" id="KW-0808">Transferase</keyword>
<evidence type="ECO:0000256" key="3">
    <source>
        <dbReference type="RuleBase" id="RU369093"/>
    </source>
</evidence>
<dbReference type="AlphaFoldDB" id="A0A6V7NNS8"/>
<dbReference type="InterPro" id="IPR013083">
    <property type="entry name" value="Znf_RING/FYVE/PHD"/>
</dbReference>
<dbReference type="PANTHER" id="PTHR22849:SF112">
    <property type="entry name" value="U-BOX DOMAIN-CONTAINING PROTEIN 26"/>
    <property type="match status" value="1"/>
</dbReference>
<evidence type="ECO:0000256" key="4">
    <source>
        <dbReference type="SAM" id="MobiDB-lite"/>
    </source>
</evidence>
<dbReference type="CDD" id="cd16664">
    <property type="entry name" value="RING-Ubox_PUB"/>
    <property type="match status" value="1"/>
</dbReference>
<feature type="region of interest" description="Disordered" evidence="4">
    <location>
        <begin position="34"/>
        <end position="59"/>
    </location>
</feature>
<dbReference type="InterPro" id="IPR003613">
    <property type="entry name" value="Ubox_domain"/>
</dbReference>
<dbReference type="EC" id="2.3.2.27" evidence="3"/>
<accession>A0A6V7NNS8</accession>
<evidence type="ECO:0000256" key="2">
    <source>
        <dbReference type="ARBA" id="ARBA00022679"/>
    </source>
</evidence>
<comment type="catalytic activity">
    <reaction evidence="3">
        <text>S-ubiquitinyl-[E2 ubiquitin-conjugating enzyme]-L-cysteine + [acceptor protein]-L-lysine = [E2 ubiquitin-conjugating enzyme]-L-cysteine + N(6)-ubiquitinyl-[acceptor protein]-L-lysine.</text>
        <dbReference type="EC" id="2.3.2.27"/>
    </reaction>
</comment>
<reference evidence="6" key="1">
    <citation type="submission" date="2020-07" db="EMBL/GenBank/DDBJ databases">
        <authorList>
            <person name="Lin J."/>
        </authorList>
    </citation>
    <scope>NUCLEOTIDE SEQUENCE</scope>
</reference>
<organism evidence="6">
    <name type="scientific">Ananas comosus var. bracteatus</name>
    <name type="common">red pineapple</name>
    <dbReference type="NCBI Taxonomy" id="296719"/>
    <lineage>
        <taxon>Eukaryota</taxon>
        <taxon>Viridiplantae</taxon>
        <taxon>Streptophyta</taxon>
        <taxon>Embryophyta</taxon>
        <taxon>Tracheophyta</taxon>
        <taxon>Spermatophyta</taxon>
        <taxon>Magnoliopsida</taxon>
        <taxon>Liliopsida</taxon>
        <taxon>Poales</taxon>
        <taxon>Bromeliaceae</taxon>
        <taxon>Bromelioideae</taxon>
        <taxon>Ananas</taxon>
    </lineage>
</organism>